<keyword evidence="3" id="KW-1185">Reference proteome</keyword>
<dbReference type="AlphaFoldDB" id="A0A974PWV0"/>
<reference evidence="2" key="1">
    <citation type="submission" date="2020-11" db="EMBL/GenBank/DDBJ databases">
        <title>Azospira restricta DSM 18626 genome sequence.</title>
        <authorList>
            <person name="Moe W.M."/>
        </authorList>
    </citation>
    <scope>NUCLEOTIDE SEQUENCE</scope>
    <source>
        <strain evidence="2">DSM 18626</strain>
    </source>
</reference>
<sequence>MKLRLFLVALAAVLLAGCASPTRITNSWRDAAWHGPRFQRVLVMGFGDDGAGRRVFEDRFVQQLQAAGVAAVASYTLVPGLTEADLPRVRDAVARSGADCVLTTRLVGVERRVGVYPAQPMLMPAVGFRRGFYGYYSSVMVMPPSTYNYEVVTLESNLWQVPGESLLWSATTESFAPEDAARGAVELARVVIQALRGQGFL</sequence>
<evidence type="ECO:0000313" key="3">
    <source>
        <dbReference type="Proteomes" id="UP000663444"/>
    </source>
</evidence>
<proteinExistence type="predicted"/>
<dbReference type="PROSITE" id="PS51257">
    <property type="entry name" value="PROKAR_LIPOPROTEIN"/>
    <property type="match status" value="1"/>
</dbReference>
<gene>
    <name evidence="2" type="ORF">IWH25_14570</name>
</gene>
<dbReference type="Proteomes" id="UP000663444">
    <property type="component" value="Chromosome"/>
</dbReference>
<evidence type="ECO:0000256" key="1">
    <source>
        <dbReference type="SAM" id="SignalP"/>
    </source>
</evidence>
<name>A0A974PWV0_9RHOO</name>
<dbReference type="EMBL" id="CP064781">
    <property type="protein sequence ID" value="QRJ62968.1"/>
    <property type="molecule type" value="Genomic_DNA"/>
</dbReference>
<dbReference type="RefSeq" id="WP_203386493.1">
    <property type="nucleotide sequence ID" value="NZ_CP064781.1"/>
</dbReference>
<dbReference type="KEGG" id="ares:IWH25_14570"/>
<evidence type="ECO:0008006" key="4">
    <source>
        <dbReference type="Google" id="ProtNLM"/>
    </source>
</evidence>
<accession>A0A974PWV0</accession>
<evidence type="ECO:0000313" key="2">
    <source>
        <dbReference type="EMBL" id="QRJ62968.1"/>
    </source>
</evidence>
<organism evidence="2 3">
    <name type="scientific">Azospira restricta</name>
    <dbReference type="NCBI Taxonomy" id="404405"/>
    <lineage>
        <taxon>Bacteria</taxon>
        <taxon>Pseudomonadati</taxon>
        <taxon>Pseudomonadota</taxon>
        <taxon>Betaproteobacteria</taxon>
        <taxon>Rhodocyclales</taxon>
        <taxon>Rhodocyclaceae</taxon>
        <taxon>Azospira</taxon>
    </lineage>
</organism>
<keyword evidence="1" id="KW-0732">Signal</keyword>
<feature type="signal peptide" evidence="1">
    <location>
        <begin position="1"/>
        <end position="24"/>
    </location>
</feature>
<feature type="chain" id="PRO_5037409099" description="DUF4136 domain-containing protein" evidence="1">
    <location>
        <begin position="25"/>
        <end position="201"/>
    </location>
</feature>
<protein>
    <recommendedName>
        <fullName evidence="4">DUF4136 domain-containing protein</fullName>
    </recommendedName>
</protein>